<dbReference type="PANTHER" id="PTHR30408:SF12">
    <property type="entry name" value="TYPE I RESTRICTION ENZYME MJAVIII SPECIFICITY SUBUNIT"/>
    <property type="match status" value="1"/>
</dbReference>
<reference evidence="5 6" key="1">
    <citation type="submission" date="2018-10" db="EMBL/GenBank/DDBJ databases">
        <title>Comamonadaceae CDC group NO-1 genome sequencing and assembly.</title>
        <authorList>
            <person name="Bernier A.-M."/>
            <person name="Bernard K."/>
        </authorList>
    </citation>
    <scope>NUCLEOTIDE SEQUENCE [LARGE SCALE GENOMIC DNA]</scope>
    <source>
        <strain evidence="5 6">NML161473</strain>
    </source>
</reference>
<keyword evidence="5" id="KW-0255">Endonuclease</keyword>
<comment type="similarity">
    <text evidence="1">Belongs to the type-I restriction system S methylase family.</text>
</comment>
<evidence type="ECO:0000313" key="6">
    <source>
        <dbReference type="Proteomes" id="UP000267035"/>
    </source>
</evidence>
<dbReference type="Gene3D" id="3.90.220.20">
    <property type="entry name" value="DNA methylase specificity domains"/>
    <property type="match status" value="2"/>
</dbReference>
<proteinExistence type="inferred from homology"/>
<dbReference type="EMBL" id="RDQL01000022">
    <property type="protein sequence ID" value="RMW96066.1"/>
    <property type="molecule type" value="Genomic_DNA"/>
</dbReference>
<keyword evidence="5" id="KW-0378">Hydrolase</keyword>
<dbReference type="Pfam" id="PF01420">
    <property type="entry name" value="Methylase_S"/>
    <property type="match status" value="1"/>
</dbReference>
<dbReference type="InterPro" id="IPR044946">
    <property type="entry name" value="Restrct_endonuc_typeI_TRD_sf"/>
</dbReference>
<dbReference type="AlphaFoldDB" id="A0A3M6PZG5"/>
<dbReference type="GO" id="GO:0003677">
    <property type="term" value="F:DNA binding"/>
    <property type="evidence" value="ECO:0007669"/>
    <property type="project" value="UniProtKB-KW"/>
</dbReference>
<evidence type="ECO:0000256" key="3">
    <source>
        <dbReference type="ARBA" id="ARBA00023125"/>
    </source>
</evidence>
<evidence type="ECO:0000259" key="4">
    <source>
        <dbReference type="Pfam" id="PF01420"/>
    </source>
</evidence>
<evidence type="ECO:0000313" key="5">
    <source>
        <dbReference type="EMBL" id="RMW96066.1"/>
    </source>
</evidence>
<dbReference type="Gene3D" id="1.10.287.1120">
    <property type="entry name" value="Bipartite methylase S protein"/>
    <property type="match status" value="1"/>
</dbReference>
<dbReference type="GO" id="GO:0004519">
    <property type="term" value="F:endonuclease activity"/>
    <property type="evidence" value="ECO:0007669"/>
    <property type="project" value="UniProtKB-KW"/>
</dbReference>
<keyword evidence="6" id="KW-1185">Reference proteome</keyword>
<evidence type="ECO:0000256" key="1">
    <source>
        <dbReference type="ARBA" id="ARBA00010923"/>
    </source>
</evidence>
<gene>
    <name evidence="5" type="ORF">EBQ25_11365</name>
</gene>
<keyword evidence="5" id="KW-0540">Nuclease</keyword>
<dbReference type="InterPro" id="IPR000055">
    <property type="entry name" value="Restrct_endonuc_typeI_TRD"/>
</dbReference>
<evidence type="ECO:0000256" key="2">
    <source>
        <dbReference type="ARBA" id="ARBA00022747"/>
    </source>
</evidence>
<name>A0A3M6PZG5_9BURK</name>
<dbReference type="PANTHER" id="PTHR30408">
    <property type="entry name" value="TYPE-1 RESTRICTION ENZYME ECOKI SPECIFICITY PROTEIN"/>
    <property type="match status" value="1"/>
</dbReference>
<protein>
    <submittedName>
        <fullName evidence="5">Restriction endonuclease subunit S</fullName>
    </submittedName>
</protein>
<keyword evidence="3" id="KW-0238">DNA-binding</keyword>
<sequence length="288" mass="32596">MPNTVIGAFMAGVASQQPEFVNALFDTQSFQDEVNRNLGATINQITGGMFKQMMFFFPCKREQTAIGQFFAELDKLIAQRRQQEAQTRQLKQAMLGKMFPARGEKQPHIRLQGFSGDWQEVKLGDVIDRKIKGKAQLEKLGKGNTPYLDANHLNGGKPFLSDGTEDVSERDILIIWDGSNAGKVYTEFRGALGSTLKAYRAAENCYPYFLFQELARNESVIFNQYRTPNIPHVVKDFTDEYFFLVPSLEEQTAIGQFFKQLDDTLALHGRQIALLQNLKAACLQKMFA</sequence>
<dbReference type="GO" id="GO:0009307">
    <property type="term" value="P:DNA restriction-modification system"/>
    <property type="evidence" value="ECO:0007669"/>
    <property type="project" value="UniProtKB-KW"/>
</dbReference>
<dbReference type="SUPFAM" id="SSF116734">
    <property type="entry name" value="DNA methylase specificity domain"/>
    <property type="match status" value="2"/>
</dbReference>
<accession>A0A3M6PZG5</accession>
<organism evidence="5 6">
    <name type="scientific">Allofranklinella schreckenbergeri</name>
    <dbReference type="NCBI Taxonomy" id="1076744"/>
    <lineage>
        <taxon>Bacteria</taxon>
        <taxon>Pseudomonadati</taxon>
        <taxon>Pseudomonadota</taxon>
        <taxon>Betaproteobacteria</taxon>
        <taxon>Burkholderiales</taxon>
        <taxon>Comamonadaceae</taxon>
        <taxon>Allofranklinella</taxon>
    </lineage>
</organism>
<comment type="caution">
    <text evidence="5">The sequence shown here is derived from an EMBL/GenBank/DDBJ whole genome shotgun (WGS) entry which is preliminary data.</text>
</comment>
<keyword evidence="2" id="KW-0680">Restriction system</keyword>
<feature type="domain" description="Type I restriction modification DNA specificity" evidence="4">
    <location>
        <begin position="117"/>
        <end position="275"/>
    </location>
</feature>
<dbReference type="InterPro" id="IPR052021">
    <property type="entry name" value="Type-I_RS_S_subunit"/>
</dbReference>
<dbReference type="Proteomes" id="UP000267035">
    <property type="component" value="Unassembled WGS sequence"/>
</dbReference>